<evidence type="ECO:0000259" key="5">
    <source>
        <dbReference type="PROSITE" id="PS50111"/>
    </source>
</evidence>
<dbReference type="PANTHER" id="PTHR32089">
    <property type="entry name" value="METHYL-ACCEPTING CHEMOTAXIS PROTEIN MCPB"/>
    <property type="match status" value="1"/>
</dbReference>
<keyword evidence="4" id="KW-1133">Transmembrane helix</keyword>
<dbReference type="EMBL" id="UIGR01000001">
    <property type="protein sequence ID" value="SUX32220.1"/>
    <property type="molecule type" value="Genomic_DNA"/>
</dbReference>
<evidence type="ECO:0000313" key="6">
    <source>
        <dbReference type="EMBL" id="SUX32220.1"/>
    </source>
</evidence>
<dbReference type="InterPro" id="IPR004089">
    <property type="entry name" value="MCPsignal_dom"/>
</dbReference>
<dbReference type="Gene3D" id="1.10.287.950">
    <property type="entry name" value="Methyl-accepting chemotaxis protein"/>
    <property type="match status" value="1"/>
</dbReference>
<keyword evidence="4" id="KW-0472">Membrane</keyword>
<organism evidence="6 7">
    <name type="scientific">Chromobacterium violaceum</name>
    <dbReference type="NCBI Taxonomy" id="536"/>
    <lineage>
        <taxon>Bacteria</taxon>
        <taxon>Pseudomonadati</taxon>
        <taxon>Pseudomonadota</taxon>
        <taxon>Betaproteobacteria</taxon>
        <taxon>Neisseriales</taxon>
        <taxon>Chromobacteriaceae</taxon>
        <taxon>Chromobacterium</taxon>
    </lineage>
</organism>
<evidence type="ECO:0000256" key="3">
    <source>
        <dbReference type="PROSITE-ProRule" id="PRU00284"/>
    </source>
</evidence>
<evidence type="ECO:0000256" key="2">
    <source>
        <dbReference type="ARBA" id="ARBA00029447"/>
    </source>
</evidence>
<keyword evidence="1 3" id="KW-0807">Transducer</keyword>
<gene>
    <name evidence="6" type="primary">tar_3</name>
    <name evidence="6" type="ORF">NCTC8684_01294</name>
</gene>
<dbReference type="PANTHER" id="PTHR32089:SF120">
    <property type="entry name" value="METHYL-ACCEPTING CHEMOTAXIS PROTEIN TLPQ"/>
    <property type="match status" value="1"/>
</dbReference>
<dbReference type="Pfam" id="PF00015">
    <property type="entry name" value="MCPsignal"/>
    <property type="match status" value="1"/>
</dbReference>
<proteinExistence type="inferred from homology"/>
<comment type="caution">
    <text evidence="6">The sequence shown here is derived from an EMBL/GenBank/DDBJ whole genome shotgun (WGS) entry which is preliminary data.</text>
</comment>
<evidence type="ECO:0000256" key="1">
    <source>
        <dbReference type="ARBA" id="ARBA00023224"/>
    </source>
</evidence>
<feature type="domain" description="Methyl-accepting transducer" evidence="5">
    <location>
        <begin position="192"/>
        <end position="340"/>
    </location>
</feature>
<evidence type="ECO:0000256" key="4">
    <source>
        <dbReference type="SAM" id="Phobius"/>
    </source>
</evidence>
<dbReference type="PROSITE" id="PS50111">
    <property type="entry name" value="CHEMOTAXIS_TRANSDUC_2"/>
    <property type="match status" value="1"/>
</dbReference>
<dbReference type="GO" id="GO:0007165">
    <property type="term" value="P:signal transduction"/>
    <property type="evidence" value="ECO:0007669"/>
    <property type="project" value="UniProtKB-KW"/>
</dbReference>
<dbReference type="SUPFAM" id="SSF58104">
    <property type="entry name" value="Methyl-accepting chemotaxis protein (MCP) signaling domain"/>
    <property type="match status" value="1"/>
</dbReference>
<feature type="transmembrane region" description="Helical" evidence="4">
    <location>
        <begin position="32"/>
        <end position="50"/>
    </location>
</feature>
<comment type="similarity">
    <text evidence="2">Belongs to the methyl-accepting chemotaxis (MCP) protein family.</text>
</comment>
<sequence>MLNAWSVSNFPSFNSGGKMNPSEIKVDPRPKIVSSCAALWLAACGLLALLGGGLPGYLALSVLAGGCLLIVWLLGAPPAPAASVDVVSEARQKILSELGLLGNGISDMSGAVERDVSQMQTILSDAIVKLVQGFSDIESMLREQQALAMKIVQHGEQGQEMGFDAFLQRTSHSMTEFVDNTVSTSKTAMVLVDRMHEIKQRVDAVEAALSDMAAITAQTNMLALNAAIEAARAGEAGRGFAVVADEVRKLSQRSSDFSGQIRQSIDLMVQAIEHAKSEIFEMASRDMNFALDAKTQIEGMLSQLSRMNTDTGQAVDQLSQIAGRVSDSVRSTVTALQFQDLVSPLVRNVNSRMQGFYQVGDSMRQMNGKDGLDELEDMRLRLQQLLEKHQGSAAPQGVSAGDIDLF</sequence>
<evidence type="ECO:0000313" key="7">
    <source>
        <dbReference type="Proteomes" id="UP000254029"/>
    </source>
</evidence>
<keyword evidence="4" id="KW-0812">Transmembrane</keyword>
<reference evidence="6 7" key="1">
    <citation type="submission" date="2018-06" db="EMBL/GenBank/DDBJ databases">
        <authorList>
            <consortium name="Pathogen Informatics"/>
            <person name="Doyle S."/>
        </authorList>
    </citation>
    <scope>NUCLEOTIDE SEQUENCE [LARGE SCALE GENOMIC DNA]</scope>
    <source>
        <strain evidence="6 7">NCTC8684</strain>
    </source>
</reference>
<accession>A0AAX2M713</accession>
<dbReference type="Proteomes" id="UP000254029">
    <property type="component" value="Unassembled WGS sequence"/>
</dbReference>
<protein>
    <submittedName>
        <fullName evidence="6">Aspartate chemoreceptor protein</fullName>
    </submittedName>
</protein>
<dbReference type="GO" id="GO:0016020">
    <property type="term" value="C:membrane"/>
    <property type="evidence" value="ECO:0007669"/>
    <property type="project" value="InterPro"/>
</dbReference>
<dbReference type="AlphaFoldDB" id="A0AAX2M713"/>
<name>A0AAX2M713_CHRVL</name>
<dbReference type="SMART" id="SM00283">
    <property type="entry name" value="MA"/>
    <property type="match status" value="1"/>
</dbReference>